<accession>A0A437LH34</accession>
<evidence type="ECO:0000313" key="4">
    <source>
        <dbReference type="Proteomes" id="UP000288587"/>
    </source>
</evidence>
<organism evidence="3 4">
    <name type="scientific">Inhella crocodyli</name>
    <dbReference type="NCBI Taxonomy" id="2499851"/>
    <lineage>
        <taxon>Bacteria</taxon>
        <taxon>Pseudomonadati</taxon>
        <taxon>Pseudomonadota</taxon>
        <taxon>Betaproteobacteria</taxon>
        <taxon>Burkholderiales</taxon>
        <taxon>Sphaerotilaceae</taxon>
        <taxon>Inhella</taxon>
    </lineage>
</organism>
<name>A0A437LH34_9BURK</name>
<keyword evidence="4" id="KW-1185">Reference proteome</keyword>
<feature type="compositionally biased region" description="Basic residues" evidence="2">
    <location>
        <begin position="185"/>
        <end position="195"/>
    </location>
</feature>
<feature type="coiled-coil region" evidence="1">
    <location>
        <begin position="15"/>
        <end position="42"/>
    </location>
</feature>
<reference evidence="3 4" key="1">
    <citation type="submission" date="2019-01" db="EMBL/GenBank/DDBJ databases">
        <authorList>
            <person name="Chen W.-M."/>
        </authorList>
    </citation>
    <scope>NUCLEOTIDE SEQUENCE [LARGE SCALE GENOMIC DNA]</scope>
    <source>
        <strain evidence="3 4">CCP-18</strain>
    </source>
</reference>
<evidence type="ECO:0000256" key="2">
    <source>
        <dbReference type="SAM" id="MobiDB-lite"/>
    </source>
</evidence>
<dbReference type="AlphaFoldDB" id="A0A437LH34"/>
<keyword evidence="1" id="KW-0175">Coiled coil</keyword>
<comment type="caution">
    <text evidence="3">The sequence shown here is derived from an EMBL/GenBank/DDBJ whole genome shotgun (WGS) entry which is preliminary data.</text>
</comment>
<feature type="region of interest" description="Disordered" evidence="2">
    <location>
        <begin position="169"/>
        <end position="203"/>
    </location>
</feature>
<dbReference type="Proteomes" id="UP000288587">
    <property type="component" value="Unassembled WGS sequence"/>
</dbReference>
<sequence>MSRLLTIPQRRDETLSPAQRKFNRLQQQIQEVRERLAAWDAAWPGFAKSHAESVVPLRQLAEQYRRETAIHLDHWLSEGGWSQGERGALQDLVCELAREVIEDHGLDAGQQAWWKDLHDRHAELGFDAENAHHMAVLKRMLERQTGLDLRDLEVDNEADLMRHVRERLHAQRDAEGEPEEAPTPKPKKLSAAQRKRQAEREAVAAQAQQSLRTVFRKLASALHPDRASDAADGERRTALMQRANAAYAAEDLLGLLTLQLEIEQIDDAHLRGASEAQLKHFNAVLQEQFDELQSELALKERAFCAEFELRPRQGLNPAKLAPVLAHAVADMRAVAYEAKRDLACVISRDGTRRWLKKRKAELRVDFG</sequence>
<dbReference type="RefSeq" id="WP_127683087.1">
    <property type="nucleotide sequence ID" value="NZ_SACM01000003.1"/>
</dbReference>
<dbReference type="EMBL" id="SACM01000003">
    <property type="protein sequence ID" value="RVT84686.1"/>
    <property type="molecule type" value="Genomic_DNA"/>
</dbReference>
<proteinExistence type="predicted"/>
<dbReference type="OrthoDB" id="114754at2"/>
<protein>
    <recommendedName>
        <fullName evidence="5">Molecular chaperone DnaJ</fullName>
    </recommendedName>
</protein>
<evidence type="ECO:0000256" key="1">
    <source>
        <dbReference type="SAM" id="Coils"/>
    </source>
</evidence>
<evidence type="ECO:0008006" key="5">
    <source>
        <dbReference type="Google" id="ProtNLM"/>
    </source>
</evidence>
<evidence type="ECO:0000313" key="3">
    <source>
        <dbReference type="EMBL" id="RVT84686.1"/>
    </source>
</evidence>
<gene>
    <name evidence="3" type="ORF">EOD73_11150</name>
</gene>